<dbReference type="AlphaFoldDB" id="A0A8G2FL34"/>
<dbReference type="EMBL" id="FTNE01000001">
    <property type="protein sequence ID" value="SIQ09410.1"/>
    <property type="molecule type" value="Genomic_DNA"/>
</dbReference>
<evidence type="ECO:0000256" key="3">
    <source>
        <dbReference type="ARBA" id="ARBA00022679"/>
    </source>
</evidence>
<gene>
    <name evidence="4" type="ORF">SAMN05421828_101245</name>
</gene>
<evidence type="ECO:0000313" key="4">
    <source>
        <dbReference type="EMBL" id="SIQ09410.1"/>
    </source>
</evidence>
<dbReference type="RefSeq" id="WP_051657464.1">
    <property type="nucleotide sequence ID" value="NZ_FTNE01000001.1"/>
</dbReference>
<organism evidence="4 5">
    <name type="scientific">Acidiphilium rubrum</name>
    <dbReference type="NCBI Taxonomy" id="526"/>
    <lineage>
        <taxon>Bacteria</taxon>
        <taxon>Pseudomonadati</taxon>
        <taxon>Pseudomonadota</taxon>
        <taxon>Alphaproteobacteria</taxon>
        <taxon>Acetobacterales</taxon>
        <taxon>Acidocellaceae</taxon>
        <taxon>Acidiphilium</taxon>
    </lineage>
</organism>
<dbReference type="Pfam" id="PF13692">
    <property type="entry name" value="Glyco_trans_1_4"/>
    <property type="match status" value="1"/>
</dbReference>
<keyword evidence="5" id="KW-1185">Reference proteome</keyword>
<proteinExistence type="inferred from homology"/>
<sequence>MSISVHLDRITDPIVAQDERHAGSSVRQPELRVLMATRYGRLGASSRLRLLQYAEPLAEQGILSTARPFLSDNYVKALYEGRSRLPAVLAAYARAPALRAAVQEHDIVWIEKELLPFLPALFERALLGANKKFILDFDDAWFLRYGGEGEAGGRNRLVRTLLGGKFPTLLRRAALTIVANETLRDWALRAGAANVLLLPTVVDLDHYPPTAMPTNPVFTIGWIGTPVTAPYLARLAEPLRQLSAEAPLELLVIGAPDFTLPGVTCRHLPWSEATEAAMISQCDVGIMPLPDDAWARGKSGYKLIQYMAAGRPTIGSPVGANTTIVEDGVTGFLAGPAATWADRLRRLRDDPPRRQAMGSAARLRVAADYALQATAPRLAAAIRSIAAR</sequence>
<dbReference type="PANTHER" id="PTHR12526">
    <property type="entry name" value="GLYCOSYLTRANSFERASE"/>
    <property type="match status" value="1"/>
</dbReference>
<dbReference type="Proteomes" id="UP000186308">
    <property type="component" value="Unassembled WGS sequence"/>
</dbReference>
<reference evidence="4 5" key="1">
    <citation type="submission" date="2017-01" db="EMBL/GenBank/DDBJ databases">
        <authorList>
            <person name="Varghese N."/>
            <person name="Submissions S."/>
        </authorList>
    </citation>
    <scope>NUCLEOTIDE SEQUENCE [LARGE SCALE GENOMIC DNA]</scope>
    <source>
        <strain evidence="4 5">ATCC 35905</strain>
    </source>
</reference>
<evidence type="ECO:0000256" key="2">
    <source>
        <dbReference type="ARBA" id="ARBA00022676"/>
    </source>
</evidence>
<evidence type="ECO:0000256" key="1">
    <source>
        <dbReference type="ARBA" id="ARBA00009481"/>
    </source>
</evidence>
<dbReference type="GO" id="GO:0016757">
    <property type="term" value="F:glycosyltransferase activity"/>
    <property type="evidence" value="ECO:0007669"/>
    <property type="project" value="UniProtKB-KW"/>
</dbReference>
<evidence type="ECO:0000313" key="5">
    <source>
        <dbReference type="Proteomes" id="UP000186308"/>
    </source>
</evidence>
<accession>A0A8G2FL34</accession>
<protein>
    <submittedName>
        <fullName evidence="4">Glycosyltransferase involved in cell wall bisynthesis</fullName>
    </submittedName>
</protein>
<dbReference type="OrthoDB" id="3180470at2"/>
<dbReference type="PANTHER" id="PTHR12526:SF640">
    <property type="entry name" value="COLANIC ACID BIOSYNTHESIS GLYCOSYLTRANSFERASE WCAL-RELATED"/>
    <property type="match status" value="1"/>
</dbReference>
<keyword evidence="2" id="KW-0328">Glycosyltransferase</keyword>
<name>A0A8G2FL34_ACIRU</name>
<keyword evidence="3 4" id="KW-0808">Transferase</keyword>
<comment type="similarity">
    <text evidence="1">Belongs to the glycosyltransferase group 1 family. Glycosyltransferase 4 subfamily.</text>
</comment>
<dbReference type="SUPFAM" id="SSF53756">
    <property type="entry name" value="UDP-Glycosyltransferase/glycogen phosphorylase"/>
    <property type="match status" value="1"/>
</dbReference>
<dbReference type="Gene3D" id="3.40.50.2000">
    <property type="entry name" value="Glycogen Phosphorylase B"/>
    <property type="match status" value="1"/>
</dbReference>
<comment type="caution">
    <text evidence="4">The sequence shown here is derived from an EMBL/GenBank/DDBJ whole genome shotgun (WGS) entry which is preliminary data.</text>
</comment>